<sequence>MMAKSRVTFALDCCDREAIDWASNTGGYNKATVQDVMLGAIEKLFGDKVPEQSIRWLTDNGSAYRAHETRQFARELDLEPCTTASAALRVMEWQKG</sequence>
<dbReference type="EMBL" id="UGAW01000001">
    <property type="protein sequence ID" value="STG52088.1"/>
    <property type="molecule type" value="Genomic_DNA"/>
</dbReference>
<reference evidence="2 3" key="1">
    <citation type="submission" date="2018-06" db="EMBL/GenBank/DDBJ databases">
        <authorList>
            <consortium name="Pathogen Informatics"/>
            <person name="Doyle S."/>
        </authorList>
    </citation>
    <scope>NUCLEOTIDE SEQUENCE [LARGE SCALE GENOMIC DNA]</scope>
    <source>
        <strain evidence="2 3">NCTC11112</strain>
    </source>
</reference>
<dbReference type="AlphaFoldDB" id="A0A376MNP6"/>
<dbReference type="InterPro" id="IPR012337">
    <property type="entry name" value="RNaseH-like_sf"/>
</dbReference>
<dbReference type="Proteomes" id="UP000254817">
    <property type="component" value="Unassembled WGS sequence"/>
</dbReference>
<dbReference type="SUPFAM" id="SSF53098">
    <property type="entry name" value="Ribonuclease H-like"/>
    <property type="match status" value="1"/>
</dbReference>
<gene>
    <name evidence="2" type="ORF">NCTC11112_02578</name>
</gene>
<dbReference type="Pfam" id="PF00665">
    <property type="entry name" value="rve"/>
    <property type="match status" value="1"/>
</dbReference>
<evidence type="ECO:0000313" key="3">
    <source>
        <dbReference type="Proteomes" id="UP000254817"/>
    </source>
</evidence>
<organism evidence="2 3">
    <name type="scientific">Escherichia coli</name>
    <dbReference type="NCBI Taxonomy" id="562"/>
    <lineage>
        <taxon>Bacteria</taxon>
        <taxon>Pseudomonadati</taxon>
        <taxon>Pseudomonadota</taxon>
        <taxon>Gammaproteobacteria</taxon>
        <taxon>Enterobacterales</taxon>
        <taxon>Enterobacteriaceae</taxon>
        <taxon>Escherichia</taxon>
    </lineage>
</organism>
<dbReference type="GO" id="GO:0015074">
    <property type="term" value="P:DNA integration"/>
    <property type="evidence" value="ECO:0007669"/>
    <property type="project" value="InterPro"/>
</dbReference>
<dbReference type="InterPro" id="IPR001584">
    <property type="entry name" value="Integrase_cat-core"/>
</dbReference>
<name>A0A376MNP6_ECOLX</name>
<evidence type="ECO:0000313" key="2">
    <source>
        <dbReference type="EMBL" id="STG52088.1"/>
    </source>
</evidence>
<protein>
    <submittedName>
        <fullName evidence="2">Putative transposase</fullName>
    </submittedName>
</protein>
<proteinExistence type="predicted"/>
<evidence type="ECO:0000259" key="1">
    <source>
        <dbReference type="Pfam" id="PF00665"/>
    </source>
</evidence>
<accession>A0A376MNP6</accession>
<feature type="domain" description="Integrase catalytic" evidence="1">
    <location>
        <begin position="4"/>
        <end position="84"/>
    </location>
</feature>